<accession>A0A839ADR6</accession>
<dbReference type="Pfam" id="PF13747">
    <property type="entry name" value="DUF4164"/>
    <property type="match status" value="1"/>
</dbReference>
<proteinExistence type="predicted"/>
<dbReference type="InterPro" id="IPR025310">
    <property type="entry name" value="DUF4164"/>
</dbReference>
<keyword evidence="3" id="KW-1185">Reference proteome</keyword>
<protein>
    <submittedName>
        <fullName evidence="2">DUF4164 domain-containing protein</fullName>
    </submittedName>
</protein>
<evidence type="ECO:0000313" key="3">
    <source>
        <dbReference type="Proteomes" id="UP000541109"/>
    </source>
</evidence>
<keyword evidence="1" id="KW-0175">Coiled coil</keyword>
<feature type="coiled-coil region" evidence="1">
    <location>
        <begin position="48"/>
        <end position="89"/>
    </location>
</feature>
<name>A0A839ADR6_9HYPH</name>
<organism evidence="2 3">
    <name type="scientific">Stappia albiluteola</name>
    <dbReference type="NCBI Taxonomy" id="2758565"/>
    <lineage>
        <taxon>Bacteria</taxon>
        <taxon>Pseudomonadati</taxon>
        <taxon>Pseudomonadota</taxon>
        <taxon>Alphaproteobacteria</taxon>
        <taxon>Hyphomicrobiales</taxon>
        <taxon>Stappiaceae</taxon>
        <taxon>Stappia</taxon>
    </lineage>
</organism>
<evidence type="ECO:0000256" key="1">
    <source>
        <dbReference type="SAM" id="Coils"/>
    </source>
</evidence>
<dbReference type="EMBL" id="JACFXV010000048">
    <property type="protein sequence ID" value="MBA5777275.1"/>
    <property type="molecule type" value="Genomic_DNA"/>
</dbReference>
<reference evidence="2 3" key="1">
    <citation type="submission" date="2020-07" db="EMBL/GenBank/DDBJ databases">
        <title>Stappia sp., F7233, whole genome shotgun sequencing project.</title>
        <authorList>
            <person name="Jiang S."/>
            <person name="Liu Z.W."/>
            <person name="Du Z.J."/>
        </authorList>
    </citation>
    <scope>NUCLEOTIDE SEQUENCE [LARGE SCALE GENOMIC DNA]</scope>
    <source>
        <strain evidence="2 3">F7233</strain>
    </source>
</reference>
<dbReference type="AlphaFoldDB" id="A0A839ADR6"/>
<sequence>MTMVGETGANQSVAESLDRLLQAIGKLETVVERRLEMDRSLGSLHDDVQRLGEDRSQLAETLDKAEGRAARLEEANREVSRRLVSAMESIRSVLETHGG</sequence>
<dbReference type="RefSeq" id="WP_182164504.1">
    <property type="nucleotide sequence ID" value="NZ_JACFXV010000048.1"/>
</dbReference>
<dbReference type="Proteomes" id="UP000541109">
    <property type="component" value="Unassembled WGS sequence"/>
</dbReference>
<gene>
    <name evidence="2" type="ORF">H2509_09065</name>
</gene>
<evidence type="ECO:0000313" key="2">
    <source>
        <dbReference type="EMBL" id="MBA5777275.1"/>
    </source>
</evidence>
<comment type="caution">
    <text evidence="2">The sequence shown here is derived from an EMBL/GenBank/DDBJ whole genome shotgun (WGS) entry which is preliminary data.</text>
</comment>